<keyword evidence="4 8" id="KW-0503">Monooxygenase</keyword>
<gene>
    <name evidence="8" type="ORF">V474_23145</name>
</gene>
<evidence type="ECO:0000256" key="5">
    <source>
        <dbReference type="ARBA" id="ARBA00033748"/>
    </source>
</evidence>
<dbReference type="PIRSF" id="PIRSF000337">
    <property type="entry name" value="NTA_MOA"/>
    <property type="match status" value="1"/>
</dbReference>
<dbReference type="NCBIfam" id="TIGR03860">
    <property type="entry name" value="FMN_nitrolo"/>
    <property type="match status" value="1"/>
</dbReference>
<feature type="binding site" evidence="6">
    <location>
        <position position="221"/>
    </location>
    <ligand>
        <name>FMN</name>
        <dbReference type="ChEBI" id="CHEBI:58210"/>
    </ligand>
</feature>
<dbReference type="CDD" id="cd01095">
    <property type="entry name" value="Nitrilotriacetate_monoxgenase"/>
    <property type="match status" value="1"/>
</dbReference>
<accession>A0A0J7XPM6</accession>
<comment type="caution">
    <text evidence="8">The sequence shown here is derived from an EMBL/GenBank/DDBJ whole genome shotgun (WGS) entry which is preliminary data.</text>
</comment>
<evidence type="ECO:0000256" key="1">
    <source>
        <dbReference type="ARBA" id="ARBA00022630"/>
    </source>
</evidence>
<dbReference type="Proteomes" id="UP000052268">
    <property type="component" value="Unassembled WGS sequence"/>
</dbReference>
<dbReference type="GO" id="GO:0004497">
    <property type="term" value="F:monooxygenase activity"/>
    <property type="evidence" value="ECO:0007669"/>
    <property type="project" value="UniProtKB-KW"/>
</dbReference>
<dbReference type="PANTHER" id="PTHR30011:SF16">
    <property type="entry name" value="C2H2 FINGER DOMAIN TRANSCRIPTION FACTOR (EUROFUNG)-RELATED"/>
    <property type="match status" value="1"/>
</dbReference>
<dbReference type="InterPro" id="IPR036661">
    <property type="entry name" value="Luciferase-like_sf"/>
</dbReference>
<dbReference type="PANTHER" id="PTHR30011">
    <property type="entry name" value="ALKANESULFONATE MONOOXYGENASE-RELATED"/>
    <property type="match status" value="1"/>
</dbReference>
<keyword evidence="9" id="KW-1185">Reference proteome</keyword>
<feature type="binding site" evidence="6">
    <location>
        <position position="150"/>
    </location>
    <ligand>
        <name>FMN</name>
        <dbReference type="ChEBI" id="CHEBI:58210"/>
    </ligand>
</feature>
<feature type="binding site" evidence="6">
    <location>
        <position position="96"/>
    </location>
    <ligand>
        <name>FMN</name>
        <dbReference type="ChEBI" id="CHEBI:58210"/>
    </ligand>
</feature>
<dbReference type="InterPro" id="IPR051260">
    <property type="entry name" value="Diverse_substr_monoxygenases"/>
</dbReference>
<feature type="binding site" evidence="6">
    <location>
        <position position="59"/>
    </location>
    <ligand>
        <name>FMN</name>
        <dbReference type="ChEBI" id="CHEBI:58210"/>
    </ligand>
</feature>
<dbReference type="AlphaFoldDB" id="A0A0J7XPM6"/>
<dbReference type="RefSeq" id="WP_059152534.1">
    <property type="nucleotide sequence ID" value="NZ_KQ130455.1"/>
</dbReference>
<evidence type="ECO:0000256" key="6">
    <source>
        <dbReference type="PIRSR" id="PIRSR000337-1"/>
    </source>
</evidence>
<feature type="domain" description="Luciferase-like" evidence="7">
    <location>
        <begin position="34"/>
        <end position="382"/>
    </location>
</feature>
<dbReference type="OrthoDB" id="9779442at2"/>
<organism evidence="8 9">
    <name type="scientific">Novosphingobium barchaimii LL02</name>
    <dbReference type="NCBI Taxonomy" id="1114963"/>
    <lineage>
        <taxon>Bacteria</taxon>
        <taxon>Pseudomonadati</taxon>
        <taxon>Pseudomonadota</taxon>
        <taxon>Alphaproteobacteria</taxon>
        <taxon>Sphingomonadales</taxon>
        <taxon>Sphingomonadaceae</taxon>
        <taxon>Novosphingobium</taxon>
    </lineage>
</organism>
<dbReference type="EMBL" id="JACU01000007">
    <property type="protein sequence ID" value="KMS53569.1"/>
    <property type="molecule type" value="Genomic_DNA"/>
</dbReference>
<name>A0A0J7XPM6_9SPHN</name>
<evidence type="ECO:0000256" key="3">
    <source>
        <dbReference type="ARBA" id="ARBA00023002"/>
    </source>
</evidence>
<sequence>MPRELLKLGAVLIGIGDASGKGLWRDPAVPLDASVDIDWYVKQAREAEEAKFDFVFIVDSQYITPDFPNHHLNRLEPLTLLSAVAAATSRIGLVATISTTYSEPFDIARRLASLDLISRGRAGWNIVTSQDPGTAGNFSGSRHGDYETRYRRATESVEVVQGLWHSYEEDAFTRDRTAARFLDPAKLHRLDHRGEFFSVTGPLNIQRSPQGQPPLVQAGTSPQGRELSARYADIAFSFARTPQESLDLANDIRARAEAVGRDPAELLFIPALSVTIADTDEEARAIERARTSDGDIRTALANLSRQFAGHDFNAYDLDAPFPDIVLPEAAGISRFHEEIDHAKREGASLRQVLETQVATWLRIAGSPGTIADTLEHWYESGAADGFNLFVQHPADWDRFRADVLPILVGRGLYRDEYTAETLRGNLGLPPVANQHMRDDRTAAAFA</sequence>
<evidence type="ECO:0000313" key="9">
    <source>
        <dbReference type="Proteomes" id="UP000052268"/>
    </source>
</evidence>
<keyword evidence="3" id="KW-0560">Oxidoreductase</keyword>
<keyword evidence="1 6" id="KW-0285">Flavoprotein</keyword>
<evidence type="ECO:0000259" key="7">
    <source>
        <dbReference type="Pfam" id="PF00296"/>
    </source>
</evidence>
<evidence type="ECO:0000313" key="8">
    <source>
        <dbReference type="EMBL" id="KMS53569.1"/>
    </source>
</evidence>
<evidence type="ECO:0000256" key="2">
    <source>
        <dbReference type="ARBA" id="ARBA00022643"/>
    </source>
</evidence>
<evidence type="ECO:0000256" key="4">
    <source>
        <dbReference type="ARBA" id="ARBA00023033"/>
    </source>
</evidence>
<dbReference type="Gene3D" id="3.20.20.30">
    <property type="entry name" value="Luciferase-like domain"/>
    <property type="match status" value="1"/>
</dbReference>
<dbReference type="PATRIC" id="fig|1114963.3.peg.3469"/>
<dbReference type="SUPFAM" id="SSF51679">
    <property type="entry name" value="Bacterial luciferase-like"/>
    <property type="match status" value="1"/>
</dbReference>
<keyword evidence="2 6" id="KW-0288">FMN</keyword>
<dbReference type="InterPro" id="IPR011251">
    <property type="entry name" value="Luciferase-like_dom"/>
</dbReference>
<dbReference type="Pfam" id="PF00296">
    <property type="entry name" value="Bac_luciferase"/>
    <property type="match status" value="1"/>
</dbReference>
<comment type="similarity">
    <text evidence="5">Belongs to the NtaA/SnaA/DszA monooxygenase family.</text>
</comment>
<proteinExistence type="inferred from homology"/>
<dbReference type="InterPro" id="IPR016215">
    <property type="entry name" value="NTA_MOA"/>
</dbReference>
<dbReference type="GO" id="GO:0016705">
    <property type="term" value="F:oxidoreductase activity, acting on paired donors, with incorporation or reduction of molecular oxygen"/>
    <property type="evidence" value="ECO:0007669"/>
    <property type="project" value="InterPro"/>
</dbReference>
<protein>
    <submittedName>
        <fullName evidence="8">Monooxygenase</fullName>
    </submittedName>
</protein>
<reference evidence="8 9" key="1">
    <citation type="journal article" date="2015" name="G3 (Bethesda)">
        <title>Insights into Ongoing Evolution of the Hexachlorocyclohexane Catabolic Pathway from Comparative Genomics of Ten Sphingomonadaceae Strains.</title>
        <authorList>
            <person name="Pearce S.L."/>
            <person name="Oakeshott J.G."/>
            <person name="Pandey G."/>
        </authorList>
    </citation>
    <scope>NUCLEOTIDE SEQUENCE [LARGE SCALE GENOMIC DNA]</scope>
    <source>
        <strain evidence="8 9">LL02</strain>
    </source>
</reference>